<dbReference type="AlphaFoldDB" id="A0A7M6DQL4"/>
<dbReference type="Proteomes" id="UP000594262">
    <property type="component" value="Unplaced"/>
</dbReference>
<dbReference type="PRINTS" id="PR00320">
    <property type="entry name" value="GPROTEINBRPT"/>
</dbReference>
<evidence type="ECO:0000256" key="1">
    <source>
        <dbReference type="ARBA" id="ARBA00022574"/>
    </source>
</evidence>
<evidence type="ECO:0000313" key="8">
    <source>
        <dbReference type="Proteomes" id="UP000594262"/>
    </source>
</evidence>
<sequence>MADEAAIFVAIALGLLFFVIPLYLLTFRKKEEDEPQAEVKKEEVKKTEPNTSNSQKKLRNPVSKKKVQQNLNDNGINHPYLISSLKGHTGPITSLDFSDNGKLLASSSEDRTVRLWNVKDFREKDHKYGRGNVEFDLASDVAFSPDSRAFVASLANEQKIRVFKIHKEKKETGSTTMSISPEFDFDKIHKSAIISVGISSTGKYIMTADKGTQIIIWSIKGEVYDKIDTLLMYNTFASISPCGNLVAACGFTSEVKLWHMQFSKSGDFQQTLKAFEIKGHRAGVLSFSFTNDSKRFATASKDGTWKVWDINVNYLKSQEAYLLSTGNFTGYEEGLNVNIALTHDYFTVALSVGSHLKYYDSKSGEMDEDILHAHPGSICALRWYTDSKILVSSGGTDRMLRVWENIHGAKANLADLKEKLKRTTSASIKERIEQQIEDYTKFLKKFNKV</sequence>
<evidence type="ECO:0000259" key="6">
    <source>
        <dbReference type="PROSITE" id="PS50017"/>
    </source>
</evidence>
<dbReference type="EnsemblMetazoa" id="CLYHEMT022806.1">
    <property type="protein sequence ID" value="CLYHEMP022806.1"/>
    <property type="gene ID" value="CLYHEMG022806"/>
</dbReference>
<dbReference type="PANTHER" id="PTHR44321">
    <property type="entry name" value="TRANSDUCIN BETA-LIKE PROTEIN 2"/>
    <property type="match status" value="1"/>
</dbReference>
<evidence type="ECO:0000256" key="3">
    <source>
        <dbReference type="PROSITE-ProRule" id="PRU00221"/>
    </source>
</evidence>
<feature type="domain" description="Death" evidence="6">
    <location>
        <begin position="399"/>
        <end position="436"/>
    </location>
</feature>
<dbReference type="Pfam" id="PF00400">
    <property type="entry name" value="WD40"/>
    <property type="match status" value="3"/>
</dbReference>
<name>A0A7M6DQL4_9CNID</name>
<feature type="repeat" description="WD" evidence="3">
    <location>
        <begin position="371"/>
        <end position="404"/>
    </location>
</feature>
<feature type="repeat" description="WD" evidence="3">
    <location>
        <begin position="277"/>
        <end position="311"/>
    </location>
</feature>
<feature type="repeat" description="WD" evidence="3">
    <location>
        <begin position="85"/>
        <end position="119"/>
    </location>
</feature>
<dbReference type="GeneID" id="136806077"/>
<feature type="compositionally biased region" description="Basic and acidic residues" evidence="4">
    <location>
        <begin position="35"/>
        <end position="48"/>
    </location>
</feature>
<dbReference type="InterPro" id="IPR042410">
    <property type="entry name" value="WBSCR13"/>
</dbReference>
<feature type="region of interest" description="Disordered" evidence="4">
    <location>
        <begin position="35"/>
        <end position="66"/>
    </location>
</feature>
<dbReference type="InterPro" id="IPR019775">
    <property type="entry name" value="WD40_repeat_CS"/>
</dbReference>
<dbReference type="OrthoDB" id="346371at2759"/>
<dbReference type="InterPro" id="IPR000488">
    <property type="entry name" value="Death_dom"/>
</dbReference>
<dbReference type="InterPro" id="IPR020472">
    <property type="entry name" value="WD40_PAC1"/>
</dbReference>
<feature type="compositionally biased region" description="Basic residues" evidence="4">
    <location>
        <begin position="56"/>
        <end position="66"/>
    </location>
</feature>
<dbReference type="InterPro" id="IPR036322">
    <property type="entry name" value="WD40_repeat_dom_sf"/>
</dbReference>
<evidence type="ECO:0000256" key="2">
    <source>
        <dbReference type="ARBA" id="ARBA00022737"/>
    </source>
</evidence>
<accession>A0A7M6DQL4</accession>
<evidence type="ECO:0000256" key="4">
    <source>
        <dbReference type="SAM" id="MobiDB-lite"/>
    </source>
</evidence>
<dbReference type="PROSITE" id="PS50017">
    <property type="entry name" value="DEATH_DOMAIN"/>
    <property type="match status" value="1"/>
</dbReference>
<proteinExistence type="predicted"/>
<dbReference type="PROSITE" id="PS50082">
    <property type="entry name" value="WD_REPEATS_2"/>
    <property type="match status" value="3"/>
</dbReference>
<dbReference type="SUPFAM" id="SSF50978">
    <property type="entry name" value="WD40 repeat-like"/>
    <property type="match status" value="1"/>
</dbReference>
<feature type="transmembrane region" description="Helical" evidence="5">
    <location>
        <begin position="6"/>
        <end position="25"/>
    </location>
</feature>
<reference evidence="7" key="1">
    <citation type="submission" date="2021-01" db="UniProtKB">
        <authorList>
            <consortium name="EnsemblMetazoa"/>
        </authorList>
    </citation>
    <scope>IDENTIFICATION</scope>
</reference>
<dbReference type="PANTHER" id="PTHR44321:SF1">
    <property type="entry name" value="TRANSDUCIN BETA-LIKE PROTEIN 2"/>
    <property type="match status" value="1"/>
</dbReference>
<dbReference type="InterPro" id="IPR001680">
    <property type="entry name" value="WD40_rpt"/>
</dbReference>
<dbReference type="GO" id="GO:0005783">
    <property type="term" value="C:endoplasmic reticulum"/>
    <property type="evidence" value="ECO:0007669"/>
    <property type="project" value="TreeGrafter"/>
</dbReference>
<keyword evidence="8" id="KW-1185">Reference proteome</keyword>
<keyword evidence="5" id="KW-0812">Transmembrane</keyword>
<keyword evidence="5" id="KW-1133">Transmembrane helix</keyword>
<keyword evidence="1 3" id="KW-0853">WD repeat</keyword>
<dbReference type="InterPro" id="IPR015943">
    <property type="entry name" value="WD40/YVTN_repeat-like_dom_sf"/>
</dbReference>
<dbReference type="SMART" id="SM00320">
    <property type="entry name" value="WD40"/>
    <property type="match status" value="6"/>
</dbReference>
<keyword evidence="2" id="KW-0677">Repeat</keyword>
<dbReference type="PROSITE" id="PS00678">
    <property type="entry name" value="WD_REPEATS_1"/>
    <property type="match status" value="1"/>
</dbReference>
<dbReference type="GO" id="GO:0030968">
    <property type="term" value="P:endoplasmic reticulum unfolded protein response"/>
    <property type="evidence" value="ECO:0007669"/>
    <property type="project" value="TreeGrafter"/>
</dbReference>
<keyword evidence="5" id="KW-0472">Membrane</keyword>
<evidence type="ECO:0000313" key="7">
    <source>
        <dbReference type="EnsemblMetazoa" id="CLYHEMP022806.1"/>
    </source>
</evidence>
<dbReference type="PROSITE" id="PS50294">
    <property type="entry name" value="WD_REPEATS_REGION"/>
    <property type="match status" value="2"/>
</dbReference>
<organism evidence="7 8">
    <name type="scientific">Clytia hemisphaerica</name>
    <dbReference type="NCBI Taxonomy" id="252671"/>
    <lineage>
        <taxon>Eukaryota</taxon>
        <taxon>Metazoa</taxon>
        <taxon>Cnidaria</taxon>
        <taxon>Hydrozoa</taxon>
        <taxon>Hydroidolina</taxon>
        <taxon>Leptothecata</taxon>
        <taxon>Obeliida</taxon>
        <taxon>Clytiidae</taxon>
        <taxon>Clytia</taxon>
    </lineage>
</organism>
<dbReference type="RefSeq" id="XP_066918749.1">
    <property type="nucleotide sequence ID" value="XM_067062648.1"/>
</dbReference>
<evidence type="ECO:0000256" key="5">
    <source>
        <dbReference type="SAM" id="Phobius"/>
    </source>
</evidence>
<dbReference type="Gene3D" id="2.130.10.10">
    <property type="entry name" value="YVTN repeat-like/Quinoprotein amine dehydrogenase"/>
    <property type="match status" value="2"/>
</dbReference>
<protein>
    <recommendedName>
        <fullName evidence="6">Death domain-containing protein</fullName>
    </recommendedName>
</protein>
<dbReference type="CDD" id="cd00200">
    <property type="entry name" value="WD40"/>
    <property type="match status" value="1"/>
</dbReference>